<dbReference type="KEGG" id="asz:ASN_1373"/>
<dbReference type="PATRIC" id="fig|446692.3.peg.1381"/>
<evidence type="ECO:0000313" key="5">
    <source>
        <dbReference type="Proteomes" id="UP000056109"/>
    </source>
</evidence>
<dbReference type="SUPFAM" id="SSF46689">
    <property type="entry name" value="Homeodomain-like"/>
    <property type="match status" value="1"/>
</dbReference>
<dbReference type="GO" id="GO:0000976">
    <property type="term" value="F:transcription cis-regulatory region binding"/>
    <property type="evidence" value="ECO:0007669"/>
    <property type="project" value="TreeGrafter"/>
</dbReference>
<evidence type="ECO:0000313" key="4">
    <source>
        <dbReference type="EMBL" id="CEF40735.1"/>
    </source>
</evidence>
<name>A0A0U5ETD2_9PROT</name>
<dbReference type="PROSITE" id="PS50977">
    <property type="entry name" value="HTH_TETR_2"/>
    <property type="match status" value="1"/>
</dbReference>
<feature type="DNA-binding region" description="H-T-H motif" evidence="2">
    <location>
        <begin position="33"/>
        <end position="52"/>
    </location>
</feature>
<dbReference type="InterPro" id="IPR001647">
    <property type="entry name" value="HTH_TetR"/>
</dbReference>
<organism evidence="4 5">
    <name type="scientific">Acetobacter senegalensis</name>
    <dbReference type="NCBI Taxonomy" id="446692"/>
    <lineage>
        <taxon>Bacteria</taxon>
        <taxon>Pseudomonadati</taxon>
        <taxon>Pseudomonadota</taxon>
        <taxon>Alphaproteobacteria</taxon>
        <taxon>Acetobacterales</taxon>
        <taxon>Acetobacteraceae</taxon>
        <taxon>Acetobacter</taxon>
    </lineage>
</organism>
<evidence type="ECO:0000256" key="1">
    <source>
        <dbReference type="ARBA" id="ARBA00023125"/>
    </source>
</evidence>
<dbReference type="PANTHER" id="PTHR30055">
    <property type="entry name" value="HTH-TYPE TRANSCRIPTIONAL REGULATOR RUTR"/>
    <property type="match status" value="1"/>
</dbReference>
<keyword evidence="1 2" id="KW-0238">DNA-binding</keyword>
<gene>
    <name evidence="4" type="ORF">ASN_1373</name>
</gene>
<dbReference type="AlphaFoldDB" id="A0A0U5ETD2"/>
<dbReference type="Gene3D" id="1.10.10.60">
    <property type="entry name" value="Homeodomain-like"/>
    <property type="match status" value="1"/>
</dbReference>
<dbReference type="PANTHER" id="PTHR30055:SF226">
    <property type="entry name" value="HTH-TYPE TRANSCRIPTIONAL REGULATOR PKSA"/>
    <property type="match status" value="1"/>
</dbReference>
<dbReference type="InterPro" id="IPR050109">
    <property type="entry name" value="HTH-type_TetR-like_transc_reg"/>
</dbReference>
<accession>A0A0U5ETD2</accession>
<dbReference type="InterPro" id="IPR009057">
    <property type="entry name" value="Homeodomain-like_sf"/>
</dbReference>
<dbReference type="InterPro" id="IPR041490">
    <property type="entry name" value="KstR2_TetR_C"/>
</dbReference>
<dbReference type="GeneID" id="34782453"/>
<feature type="domain" description="HTH tetR-type" evidence="3">
    <location>
        <begin position="10"/>
        <end position="70"/>
    </location>
</feature>
<dbReference type="GO" id="GO:0003700">
    <property type="term" value="F:DNA-binding transcription factor activity"/>
    <property type="evidence" value="ECO:0007669"/>
    <property type="project" value="TreeGrafter"/>
</dbReference>
<dbReference type="Gene3D" id="1.10.357.10">
    <property type="entry name" value="Tetracycline Repressor, domain 2"/>
    <property type="match status" value="1"/>
</dbReference>
<evidence type="ECO:0000259" key="3">
    <source>
        <dbReference type="PROSITE" id="PS50977"/>
    </source>
</evidence>
<proteinExistence type="predicted"/>
<keyword evidence="5" id="KW-1185">Reference proteome</keyword>
<reference evidence="5" key="1">
    <citation type="submission" date="2014-09" db="EMBL/GenBank/DDBJ databases">
        <authorList>
            <person name="Illeghems K.G."/>
        </authorList>
    </citation>
    <scope>NUCLEOTIDE SEQUENCE [LARGE SCALE GENOMIC DNA]</scope>
    <source>
        <strain evidence="5">108B</strain>
    </source>
</reference>
<dbReference type="Proteomes" id="UP000056109">
    <property type="component" value="Chromosome I"/>
</dbReference>
<protein>
    <submittedName>
        <fullName evidence="4">TetR family transcriptional regulator</fullName>
    </submittedName>
</protein>
<dbReference type="Pfam" id="PF17932">
    <property type="entry name" value="TetR_C_24"/>
    <property type="match status" value="1"/>
</dbReference>
<sequence length="196" mass="22134">MARPRASDYEEKRLMILERSAHLFASLGFDRASINMIAKACGTSKALFYHYYTDKQQLLFDLIETHLQELLVATDPTQWSGLTAQETLYSMTEALLNAYRDANAKHKVQLNHMDLLDPEQQDTIRMMERALVSRFSDAINAALPSPGSSSMLLKPLTMSLFAMLNWAYTWFKEDGPLSRADYARLAAGRIIGAPLP</sequence>
<dbReference type="RefSeq" id="WP_058987506.1">
    <property type="nucleotide sequence ID" value="NZ_LN606600.1"/>
</dbReference>
<dbReference type="PRINTS" id="PR00455">
    <property type="entry name" value="HTHTETR"/>
</dbReference>
<dbReference type="EMBL" id="LN606600">
    <property type="protein sequence ID" value="CEF40735.1"/>
    <property type="molecule type" value="Genomic_DNA"/>
</dbReference>
<dbReference type="Pfam" id="PF00440">
    <property type="entry name" value="TetR_N"/>
    <property type="match status" value="1"/>
</dbReference>
<evidence type="ECO:0000256" key="2">
    <source>
        <dbReference type="PROSITE-ProRule" id="PRU00335"/>
    </source>
</evidence>